<feature type="compositionally biased region" description="Basic and acidic residues" evidence="1">
    <location>
        <begin position="245"/>
        <end position="262"/>
    </location>
</feature>
<sequence>MMGEAWDDLAAFRARRGECAGAVAKIKARCARDHPQHKHVLECRECYPQIITCMRSWFLDTKNQEWFSGREVFLGELKALFAAALDHAVGLEDIDARIDTERRRWYQEQIRSSPSIRKSLEELTDHKDVLAKVGNGTPFDDLLESMQAALDGASSREDARKSLDRLLVAKSPEEKYRLYKETFFHVSSDNHVSEKTQLYADRLQTGATMDEIVNKISLDRRSSIGASDQKERNRKRIDELRRARAAHELQKSKKATGRKDTQKPQPPSEVYEQPPCSVCRREVDTRGFYPCNPCVVMVDAGIRSRATVYCSPACRDSDRGEEFHVEESHACASGNYCTQITDEDIDMDLDSKRLLLCRECTYLHKIESIFCSLRCADNNFRRHREDVHIPGRTRRSIQVNRDIDDIVFDGDDRSRYHARDIKLHVVPLDDMLEDFAQKNGIEMH</sequence>
<reference evidence="2" key="1">
    <citation type="submission" date="2017-09" db="EMBL/GenBank/DDBJ databases">
        <title>Polyketide synthases of a Diaporthe helianthi virulent isolate.</title>
        <authorList>
            <person name="Baroncelli R."/>
        </authorList>
    </citation>
    <scope>NUCLEOTIDE SEQUENCE [LARGE SCALE GENOMIC DNA]</scope>
    <source>
        <strain evidence="2">7/96</strain>
    </source>
</reference>
<dbReference type="AlphaFoldDB" id="A0A2P5I756"/>
<keyword evidence="3" id="KW-1185">Reference proteome</keyword>
<comment type="caution">
    <text evidence="2">The sequence shown here is derived from an EMBL/GenBank/DDBJ whole genome shotgun (WGS) entry which is preliminary data.</text>
</comment>
<accession>A0A2P5I756</accession>
<dbReference type="OrthoDB" id="5234772at2759"/>
<gene>
    <name evidence="2" type="ORF">DHEL01_v203287</name>
</gene>
<dbReference type="STRING" id="158607.A0A2P5I756"/>
<dbReference type="Proteomes" id="UP000094444">
    <property type="component" value="Unassembled WGS sequence"/>
</dbReference>
<dbReference type="EMBL" id="MAVT02000195">
    <property type="protein sequence ID" value="POS78326.1"/>
    <property type="molecule type" value="Genomic_DNA"/>
</dbReference>
<name>A0A2P5I756_DIAHE</name>
<dbReference type="InParanoid" id="A0A2P5I756"/>
<feature type="region of interest" description="Disordered" evidence="1">
    <location>
        <begin position="245"/>
        <end position="273"/>
    </location>
</feature>
<proteinExistence type="predicted"/>
<evidence type="ECO:0000313" key="2">
    <source>
        <dbReference type="EMBL" id="POS78326.1"/>
    </source>
</evidence>
<organism evidence="2 3">
    <name type="scientific">Diaporthe helianthi</name>
    <dbReference type="NCBI Taxonomy" id="158607"/>
    <lineage>
        <taxon>Eukaryota</taxon>
        <taxon>Fungi</taxon>
        <taxon>Dikarya</taxon>
        <taxon>Ascomycota</taxon>
        <taxon>Pezizomycotina</taxon>
        <taxon>Sordariomycetes</taxon>
        <taxon>Sordariomycetidae</taxon>
        <taxon>Diaporthales</taxon>
        <taxon>Diaporthaceae</taxon>
        <taxon>Diaporthe</taxon>
    </lineage>
</organism>
<evidence type="ECO:0008006" key="4">
    <source>
        <dbReference type="Google" id="ProtNLM"/>
    </source>
</evidence>
<protein>
    <recommendedName>
        <fullName evidence="4">Suppressor of anucleate metulae protein B</fullName>
    </recommendedName>
</protein>
<evidence type="ECO:0000256" key="1">
    <source>
        <dbReference type="SAM" id="MobiDB-lite"/>
    </source>
</evidence>
<evidence type="ECO:0000313" key="3">
    <source>
        <dbReference type="Proteomes" id="UP000094444"/>
    </source>
</evidence>